<feature type="compositionally biased region" description="Acidic residues" evidence="15">
    <location>
        <begin position="801"/>
        <end position="816"/>
    </location>
</feature>
<reference evidence="17 18" key="1">
    <citation type="journal article" date="2021" name="Sci. Rep.">
        <title>Chromosome anchoring in Senegalese sole (Solea senegalensis) reveals sex-associated markers and genome rearrangements in flatfish.</title>
        <authorList>
            <person name="Guerrero-Cozar I."/>
            <person name="Gomez-Garrido J."/>
            <person name="Berbel C."/>
            <person name="Martinez-Blanch J.F."/>
            <person name="Alioto T."/>
            <person name="Claros M.G."/>
            <person name="Gagnaire P.A."/>
            <person name="Manchado M."/>
        </authorList>
    </citation>
    <scope>NUCLEOTIDE SEQUENCE [LARGE SCALE GENOMIC DNA]</scope>
    <source>
        <strain evidence="17">Sse05_10M</strain>
    </source>
</reference>
<feature type="region of interest" description="Disordered" evidence="15">
    <location>
        <begin position="1565"/>
        <end position="1645"/>
    </location>
</feature>
<feature type="disulfide bond" evidence="14">
    <location>
        <begin position="1213"/>
        <end position="1247"/>
    </location>
</feature>
<comment type="subcellular location">
    <subcellularLocation>
        <location evidence="1">Endoplasmic reticulum membrane</location>
        <topology evidence="1">Single-pass type I membrane protein</topology>
    </subcellularLocation>
</comment>
<keyword evidence="13" id="KW-0143">Chaperone</keyword>
<feature type="compositionally biased region" description="Low complexity" evidence="15">
    <location>
        <begin position="860"/>
        <end position="871"/>
    </location>
</feature>
<feature type="compositionally biased region" description="Basic and acidic residues" evidence="15">
    <location>
        <begin position="1333"/>
        <end position="1355"/>
    </location>
</feature>
<keyword evidence="4 16" id="KW-0812">Transmembrane</keyword>
<comment type="similarity">
    <text evidence="2">Belongs to the calreticulin family.</text>
</comment>
<gene>
    <name evidence="17" type="ORF">JOB18_006480</name>
</gene>
<keyword evidence="6" id="KW-0677">Repeat</keyword>
<dbReference type="GO" id="GO:0005789">
    <property type="term" value="C:endoplasmic reticulum membrane"/>
    <property type="evidence" value="ECO:0007669"/>
    <property type="project" value="UniProtKB-SubCell"/>
</dbReference>
<dbReference type="FunFam" id="2.60.120.200:FF:000430">
    <property type="entry name" value="Si:ch211-274f20.2"/>
    <property type="match status" value="1"/>
</dbReference>
<evidence type="ECO:0000256" key="14">
    <source>
        <dbReference type="PIRSR" id="PIRSR601580-3"/>
    </source>
</evidence>
<feature type="transmembrane region" description="Helical" evidence="16">
    <location>
        <begin position="1535"/>
        <end position="1556"/>
    </location>
</feature>
<evidence type="ECO:0000256" key="2">
    <source>
        <dbReference type="ARBA" id="ARBA00010983"/>
    </source>
</evidence>
<feature type="region of interest" description="Disordered" evidence="15">
    <location>
        <begin position="1314"/>
        <end position="1379"/>
    </location>
</feature>
<dbReference type="Pfam" id="PF00262">
    <property type="entry name" value="Calreticulin"/>
    <property type="match status" value="1"/>
</dbReference>
<keyword evidence="12 14" id="KW-1015">Disulfide bond</keyword>
<comment type="caution">
    <text evidence="17">The sequence shown here is derived from an EMBL/GenBank/DDBJ whole genome shotgun (WGS) entry which is preliminary data.</text>
</comment>
<keyword evidence="8" id="KW-0106">Calcium</keyword>
<evidence type="ECO:0000256" key="6">
    <source>
        <dbReference type="ARBA" id="ARBA00022737"/>
    </source>
</evidence>
<sequence>MDSGPEVSRHLCDSDETVLKEACDEASPNNHSREQSDDELVPPLRRTKSIMMDRLQDFAGCLYDSSDDSTEGTLISKPERDSQRLRRCSRHPIQMPLVESDNSNIGSEDEYIPCPKDESTESDSSLELTLEDKKRNKGASSESRRKSSSRSKFMPRESGSESSKQKRSRSSSRSQLDFSQKRPFKTSHDPTQIFPNSRVDGNEKKIVATYSKKDVSVSMPLEEEQSMYVNPVLKKMDGSRSYNKKHFCFYCRKFVQKMSRHLWRKHQDETDVAKAFSLPKNSKERKLQLDYIRNKGNFEHNSEVLETQKGKLIPWKQPQKKSEGQEFAHCIHCYGLFSRRAMWRHFQVCNFKPESSKPGKTRVLSLCAFAEPAPPGFNDAYWKFLSVMNQDRIAVAIKEDRCILEYGYRLFRKNEKVVSQHQYIRQKLRELGRLLLKARQVTHVKTIQELIKPEHYSQVVTAAKSLSGFSEQTGKYQCPSLARKVGHSLYSLAMFIKSEGLKKKDKQATQDAEEFALLYQESWRFDIASQALTQLDQTKWNAPLLLPFTQDIQKFHCHLAEKQQQHLNDLQKHSSPSNWKELAKVTLTQVVLFNRRRGGEVSRMLLSAYLSKDTSDTHGDVSLALTPLEQKLCKHFVRITIVGKRGRKVPVLLTPIMRESLDALTEKREECGVLSENGYLFALPHSVHYIRACDCIRQFVNECDHLENPKALTSTRLRKHIATLSTVLNLKTTELDQLADFLGHNIAVHRKHYRLPEGTLQLAKISKVLLAMEQGRLGEYKGKSLDEIQVDVNETIGIEGPSEEDIEGEQGSEDESMSSLNICTSTSQVQNQRVSPTDVSMPGQQGSEDEVSTSSLQECTSTSQVQNQSVSARKRGKQAPVRRWTPEEIAAVEKHLKKFIVRQDVPGKFQNGIAEGEVDAMFGPLEAMRLSVITDSPVWVILSEIFIKKADAPVCLHLVPAALNTPETESQGTDDEDDEDDADKRCVILVPAAGEPNHCQSSSSSALLQPISAHSPLTPRPISAVHEFPGFLSVSAEPEMMNQRFGLLVVLAVGLLCLTFTQVSRSEDLFEDDVDVDIEDELAGVGDEELEAEIDEDEAPPAPKTPPPPKVTYKAPEPMGEHFFAESFDRGTLDGWVQSIAKKDNTDEDIAKYDGKWEVEEMKDSKLPGDKGLVLKSRAKHHAISAQLLRPFTFDTMPLILQYEVNFQSGIDCGGAYVKLLTQTPDLDLALFMDTTPYTIMFGPDKCGEDYKLHFIFRHKNPKTGEYEEKHAKKPDADLRTYYTDKKTHLYTLVVNPDNSFEVLIDHTVVNSGSLLTDVTPPVNPPAEIEDPDDHKPEDWDERPKIQDPDAAKPEDWDEDAPAQIPDEDAVKPDGWLDDEPEYIGDPDAIKPEDWDEDMDGEWEAPQVANPACETAPGCGAWKRPMIDNPNHKGKWKPPMIDNPNYQGVWKPRKIPNPTFFEDLHPFRMTAFSAVGLELWSMTSDIFFDNFFISNDRNTAERWAADSWGLKRAAESAAEPGLATQMLTAAEERPWLWVVYVLTVALPLVLIVVFCCTGKKKSAATPAEYKKTDEAQPDVKEEEQEEEDDEEEEEEKSSPEGKKDKEESPAEEEEDVKDEEQDGADEKLEDDVLRRSPRNRKVRKD</sequence>
<evidence type="ECO:0000256" key="8">
    <source>
        <dbReference type="ARBA" id="ARBA00022837"/>
    </source>
</evidence>
<keyword evidence="11 16" id="KW-0472">Membrane</keyword>
<evidence type="ECO:0000256" key="12">
    <source>
        <dbReference type="ARBA" id="ARBA00023157"/>
    </source>
</evidence>
<dbReference type="InterPro" id="IPR018124">
    <property type="entry name" value="Calret/calnex_CS"/>
</dbReference>
<keyword evidence="18" id="KW-1185">Reference proteome</keyword>
<feature type="region of interest" description="Disordered" evidence="15">
    <location>
        <begin position="23"/>
        <end position="44"/>
    </location>
</feature>
<feature type="compositionally biased region" description="Basic and acidic residues" evidence="15">
    <location>
        <begin position="1568"/>
        <end position="1579"/>
    </location>
</feature>
<evidence type="ECO:0000256" key="9">
    <source>
        <dbReference type="ARBA" id="ARBA00022989"/>
    </source>
</evidence>
<feature type="compositionally biased region" description="Acidic residues" evidence="15">
    <location>
        <begin position="1580"/>
        <end position="1595"/>
    </location>
</feature>
<proteinExistence type="inferred from homology"/>
<evidence type="ECO:0000313" key="18">
    <source>
        <dbReference type="Proteomes" id="UP000693946"/>
    </source>
</evidence>
<feature type="compositionally biased region" description="Polar residues" evidence="15">
    <location>
        <begin position="817"/>
        <end position="859"/>
    </location>
</feature>
<feature type="compositionally biased region" description="Basic residues" evidence="15">
    <location>
        <begin position="1635"/>
        <end position="1645"/>
    </location>
</feature>
<evidence type="ECO:0000256" key="1">
    <source>
        <dbReference type="ARBA" id="ARBA00004115"/>
    </source>
</evidence>
<feature type="compositionally biased region" description="Acidic residues" evidence="15">
    <location>
        <begin position="1609"/>
        <end position="1623"/>
    </location>
</feature>
<evidence type="ECO:0000256" key="4">
    <source>
        <dbReference type="ARBA" id="ARBA00022692"/>
    </source>
</evidence>
<protein>
    <submittedName>
        <fullName evidence="17">Calnexin isoform X1</fullName>
    </submittedName>
</protein>
<dbReference type="PROSITE" id="PS00805">
    <property type="entry name" value="CALRETICULIN_REPEAT"/>
    <property type="match status" value="1"/>
</dbReference>
<evidence type="ECO:0000256" key="11">
    <source>
        <dbReference type="ARBA" id="ARBA00023136"/>
    </source>
</evidence>
<name>A0AAV6PKC9_SOLSE</name>
<dbReference type="PROSITE" id="PS00804">
    <property type="entry name" value="CALRETICULIN_2"/>
    <property type="match status" value="1"/>
</dbReference>
<dbReference type="FunFam" id="2.10.250.10:FF:000001">
    <property type="entry name" value="Calnexin homolog"/>
    <property type="match status" value="1"/>
</dbReference>
<feature type="compositionally biased region" description="Basic and acidic residues" evidence="15">
    <location>
        <begin position="1624"/>
        <end position="1634"/>
    </location>
</feature>
<keyword evidence="7" id="KW-0256">Endoplasmic reticulum</keyword>
<evidence type="ECO:0000256" key="3">
    <source>
        <dbReference type="ARBA" id="ARBA00022553"/>
    </source>
</evidence>
<dbReference type="GO" id="GO:0051082">
    <property type="term" value="F:unfolded protein binding"/>
    <property type="evidence" value="ECO:0007669"/>
    <property type="project" value="InterPro"/>
</dbReference>
<feature type="compositionally biased region" description="Basic and acidic residues" evidence="15">
    <location>
        <begin position="1596"/>
        <end position="1608"/>
    </location>
</feature>
<dbReference type="PANTHER" id="PTHR33480:SF5">
    <property type="entry name" value="SI:DKEY-51D8.9"/>
    <property type="match status" value="1"/>
</dbReference>
<keyword evidence="3" id="KW-0597">Phosphoprotein</keyword>
<evidence type="ECO:0000313" key="17">
    <source>
        <dbReference type="EMBL" id="KAG7468994.1"/>
    </source>
</evidence>
<evidence type="ECO:0000256" key="7">
    <source>
        <dbReference type="ARBA" id="ARBA00022824"/>
    </source>
</evidence>
<dbReference type="GO" id="GO:0005509">
    <property type="term" value="F:calcium ion binding"/>
    <property type="evidence" value="ECO:0007669"/>
    <property type="project" value="InterPro"/>
</dbReference>
<accession>A0AAV6PKC9</accession>
<keyword evidence="5" id="KW-0732">Signal</keyword>
<dbReference type="EMBL" id="JAGKHQ010000337">
    <property type="protein sequence ID" value="KAG7468994.1"/>
    <property type="molecule type" value="Genomic_DNA"/>
</dbReference>
<dbReference type="GO" id="GO:0006457">
    <property type="term" value="P:protein folding"/>
    <property type="evidence" value="ECO:0007669"/>
    <property type="project" value="InterPro"/>
</dbReference>
<evidence type="ECO:0000256" key="10">
    <source>
        <dbReference type="ARBA" id="ARBA00022990"/>
    </source>
</evidence>
<feature type="region of interest" description="Disordered" evidence="15">
    <location>
        <begin position="793"/>
        <end position="881"/>
    </location>
</feature>
<evidence type="ECO:0000256" key="16">
    <source>
        <dbReference type="SAM" id="Phobius"/>
    </source>
</evidence>
<evidence type="ECO:0000256" key="5">
    <source>
        <dbReference type="ARBA" id="ARBA00022729"/>
    </source>
</evidence>
<organism evidence="17 18">
    <name type="scientific">Solea senegalensis</name>
    <name type="common">Senegalese sole</name>
    <dbReference type="NCBI Taxonomy" id="28829"/>
    <lineage>
        <taxon>Eukaryota</taxon>
        <taxon>Metazoa</taxon>
        <taxon>Chordata</taxon>
        <taxon>Craniata</taxon>
        <taxon>Vertebrata</taxon>
        <taxon>Euteleostomi</taxon>
        <taxon>Actinopterygii</taxon>
        <taxon>Neopterygii</taxon>
        <taxon>Teleostei</taxon>
        <taxon>Neoteleostei</taxon>
        <taxon>Acanthomorphata</taxon>
        <taxon>Carangaria</taxon>
        <taxon>Pleuronectiformes</taxon>
        <taxon>Pleuronectoidei</taxon>
        <taxon>Soleidae</taxon>
        <taxon>Solea</taxon>
    </lineage>
</organism>
<keyword evidence="10" id="KW-0007">Acetylation</keyword>
<evidence type="ECO:0000256" key="15">
    <source>
        <dbReference type="SAM" id="MobiDB-lite"/>
    </source>
</evidence>
<keyword evidence="9 16" id="KW-1133">Transmembrane helix</keyword>
<dbReference type="Proteomes" id="UP000693946">
    <property type="component" value="Unassembled WGS sequence"/>
</dbReference>
<dbReference type="PANTHER" id="PTHR33480">
    <property type="entry name" value="SET DOMAIN-CONTAINING PROTEIN-RELATED"/>
    <property type="match status" value="1"/>
</dbReference>
<dbReference type="InterPro" id="IPR001580">
    <property type="entry name" value="Calret/calnex"/>
</dbReference>
<feature type="region of interest" description="Disordered" evidence="15">
    <location>
        <begin position="62"/>
        <end position="200"/>
    </location>
</feature>
<evidence type="ECO:0000256" key="13">
    <source>
        <dbReference type="ARBA" id="ARBA00023186"/>
    </source>
</evidence>